<evidence type="ECO:0000313" key="3">
    <source>
        <dbReference type="Proteomes" id="UP000476212"/>
    </source>
</evidence>
<accession>A0A6G2DRH3</accession>
<reference evidence="2 3" key="1">
    <citation type="submission" date="2019-11" db="EMBL/GenBank/DDBJ databases">
        <title>Growth characteristics of pneumococcus vary with the chemical composition of the capsule and with environmental conditions.</title>
        <authorList>
            <person name="Tothpal A."/>
            <person name="Desobry K."/>
            <person name="Joshi S."/>
            <person name="Wyllie A.L."/>
            <person name="Weinberger D.M."/>
        </authorList>
    </citation>
    <scope>NUCLEOTIDE SEQUENCE [LARGE SCALE GENOMIC DNA]</scope>
    <source>
        <strain evidence="3">pnumococcus15C</strain>
    </source>
</reference>
<dbReference type="RefSeq" id="WP_155474155.1">
    <property type="nucleotide sequence ID" value="NZ_WNIB01001015.1"/>
</dbReference>
<gene>
    <name evidence="2" type="ORF">GM544_15350</name>
</gene>
<sequence>VYSDGSRAERPVTWSLVDVSKPGIVTVKGMADGREVEARVEVIALKSELPVVKRIAPNTDLNSVDKSVSYVLTDGSV</sequence>
<evidence type="ECO:0000313" key="2">
    <source>
        <dbReference type="EMBL" id="MTV91769.1"/>
    </source>
</evidence>
<name>A0A6G2DRH3_STREE</name>
<comment type="caution">
    <text evidence="2">The sequence shown here is derived from an EMBL/GenBank/DDBJ whole genome shotgun (WGS) entry which is preliminary data.</text>
</comment>
<feature type="domain" description="Bacterial Ig-like" evidence="1">
    <location>
        <begin position="1"/>
        <end position="33"/>
    </location>
</feature>
<organism evidence="2 3">
    <name type="scientific">Streptococcus pneumoniae</name>
    <dbReference type="NCBI Taxonomy" id="1313"/>
    <lineage>
        <taxon>Bacteria</taxon>
        <taxon>Bacillati</taxon>
        <taxon>Bacillota</taxon>
        <taxon>Bacilli</taxon>
        <taxon>Lactobacillales</taxon>
        <taxon>Streptococcaceae</taxon>
        <taxon>Streptococcus</taxon>
    </lineage>
</organism>
<dbReference type="EMBL" id="WNIB01001015">
    <property type="protein sequence ID" value="MTV91769.1"/>
    <property type="molecule type" value="Genomic_DNA"/>
</dbReference>
<proteinExistence type="predicted"/>
<protein>
    <recommendedName>
        <fullName evidence="1">Bacterial Ig-like domain-containing protein</fullName>
    </recommendedName>
</protein>
<dbReference type="Pfam" id="PF07532">
    <property type="entry name" value="Big_4"/>
    <property type="match status" value="1"/>
</dbReference>
<dbReference type="Proteomes" id="UP000476212">
    <property type="component" value="Unassembled WGS sequence"/>
</dbReference>
<dbReference type="InterPro" id="IPR011081">
    <property type="entry name" value="Big_4"/>
</dbReference>
<feature type="non-terminal residue" evidence="2">
    <location>
        <position position="77"/>
    </location>
</feature>
<dbReference type="AlphaFoldDB" id="A0A6G2DRH3"/>
<evidence type="ECO:0000259" key="1">
    <source>
        <dbReference type="Pfam" id="PF07532"/>
    </source>
</evidence>
<feature type="non-terminal residue" evidence="2">
    <location>
        <position position="1"/>
    </location>
</feature>